<name>A0ABW8EQS5_STRT5</name>
<feature type="domain" description="RNA polymerase sigma factor 70 region 4 type 2" evidence="5">
    <location>
        <begin position="31"/>
        <end position="79"/>
    </location>
</feature>
<accession>A0ABW8EQS5</accession>
<keyword evidence="4" id="KW-0804">Transcription</keyword>
<evidence type="ECO:0000313" key="7">
    <source>
        <dbReference type="Proteomes" id="UP001617351"/>
    </source>
</evidence>
<dbReference type="SUPFAM" id="SSF88659">
    <property type="entry name" value="Sigma3 and sigma4 domains of RNA polymerase sigma factors"/>
    <property type="match status" value="1"/>
</dbReference>
<protein>
    <submittedName>
        <fullName evidence="6">RNA polymerase sigma factor</fullName>
    </submittedName>
</protein>
<dbReference type="RefSeq" id="WP_402387166.1">
    <property type="nucleotide sequence ID" value="NZ_JBIUYY010000019.1"/>
</dbReference>
<dbReference type="Gene3D" id="1.10.10.10">
    <property type="entry name" value="Winged helix-like DNA-binding domain superfamily/Winged helix DNA-binding domain"/>
    <property type="match status" value="1"/>
</dbReference>
<keyword evidence="2" id="KW-0805">Transcription regulation</keyword>
<evidence type="ECO:0000256" key="2">
    <source>
        <dbReference type="ARBA" id="ARBA00023015"/>
    </source>
</evidence>
<dbReference type="EMBL" id="JBIUYY010000019">
    <property type="protein sequence ID" value="MFJ2825619.1"/>
    <property type="molecule type" value="Genomic_DNA"/>
</dbReference>
<dbReference type="InterPro" id="IPR036388">
    <property type="entry name" value="WH-like_DNA-bd_sf"/>
</dbReference>
<organism evidence="6 7">
    <name type="scientific">Streptomyces toxytricini</name>
    <name type="common">Actinomyces toxytricini</name>
    <dbReference type="NCBI Taxonomy" id="67369"/>
    <lineage>
        <taxon>Bacteria</taxon>
        <taxon>Bacillati</taxon>
        <taxon>Actinomycetota</taxon>
        <taxon>Actinomycetes</taxon>
        <taxon>Kitasatosporales</taxon>
        <taxon>Streptomycetaceae</taxon>
        <taxon>Streptomyces</taxon>
    </lineage>
</organism>
<comment type="similarity">
    <text evidence="1">Belongs to the sigma-70 factor family. ECF subfamily.</text>
</comment>
<reference evidence="6 7" key="1">
    <citation type="submission" date="2024-10" db="EMBL/GenBank/DDBJ databases">
        <title>The Natural Products Discovery Center: Release of the First 8490 Sequenced Strains for Exploring Actinobacteria Biosynthetic Diversity.</title>
        <authorList>
            <person name="Kalkreuter E."/>
            <person name="Kautsar S.A."/>
            <person name="Yang D."/>
            <person name="Bader C.D."/>
            <person name="Teijaro C.N."/>
            <person name="Fluegel L."/>
            <person name="Davis C.M."/>
            <person name="Simpson J.R."/>
            <person name="Lauterbach L."/>
            <person name="Steele A.D."/>
            <person name="Gui C."/>
            <person name="Meng S."/>
            <person name="Li G."/>
            <person name="Viehrig K."/>
            <person name="Ye F."/>
            <person name="Su P."/>
            <person name="Kiefer A.F."/>
            <person name="Nichols A."/>
            <person name="Cepeda A.J."/>
            <person name="Yan W."/>
            <person name="Fan B."/>
            <person name="Jiang Y."/>
            <person name="Adhikari A."/>
            <person name="Zheng C.-J."/>
            <person name="Schuster L."/>
            <person name="Cowan T.M."/>
            <person name="Smanski M.J."/>
            <person name="Chevrette M.G."/>
            <person name="De Carvalho L.P.S."/>
            <person name="Shen B."/>
        </authorList>
    </citation>
    <scope>NUCLEOTIDE SEQUENCE [LARGE SCALE GENOMIC DNA]</scope>
    <source>
        <strain evidence="6 7">NPDC087220</strain>
    </source>
</reference>
<keyword evidence="3" id="KW-0731">Sigma factor</keyword>
<keyword evidence="7" id="KW-1185">Reference proteome</keyword>
<sequence>MSDDFDAWAGGLPGATNIEDAALSAEQGSLVVRAFRSLPDRRQAVLWHVVVESEPAAETARRLGISAGGVGSLAARAREGLREAYLRAHLDEGASDECRYYGGLLAAALRRPGKRVTRDLGRHLRACGDCRRAERDLHAVNTRLGALLPAGILLWHPASWALSAGMSGGQAPAAGKVVGLKPAAARFGAAR</sequence>
<evidence type="ECO:0000256" key="4">
    <source>
        <dbReference type="ARBA" id="ARBA00023163"/>
    </source>
</evidence>
<evidence type="ECO:0000256" key="3">
    <source>
        <dbReference type="ARBA" id="ARBA00023082"/>
    </source>
</evidence>
<evidence type="ECO:0000313" key="6">
    <source>
        <dbReference type="EMBL" id="MFJ2825619.1"/>
    </source>
</evidence>
<evidence type="ECO:0000259" key="5">
    <source>
        <dbReference type="Pfam" id="PF08281"/>
    </source>
</evidence>
<gene>
    <name evidence="6" type="ORF">ACIO7M_31565</name>
</gene>
<dbReference type="Pfam" id="PF08281">
    <property type="entry name" value="Sigma70_r4_2"/>
    <property type="match status" value="1"/>
</dbReference>
<evidence type="ECO:0000256" key="1">
    <source>
        <dbReference type="ARBA" id="ARBA00010641"/>
    </source>
</evidence>
<dbReference type="InterPro" id="IPR013324">
    <property type="entry name" value="RNA_pol_sigma_r3/r4-like"/>
</dbReference>
<proteinExistence type="inferred from homology"/>
<comment type="caution">
    <text evidence="6">The sequence shown here is derived from an EMBL/GenBank/DDBJ whole genome shotgun (WGS) entry which is preliminary data.</text>
</comment>
<dbReference type="Proteomes" id="UP001617351">
    <property type="component" value="Unassembled WGS sequence"/>
</dbReference>
<dbReference type="InterPro" id="IPR013249">
    <property type="entry name" value="RNA_pol_sigma70_r4_t2"/>
</dbReference>